<evidence type="ECO:0000313" key="4">
    <source>
        <dbReference type="Proteomes" id="UP001168478"/>
    </source>
</evidence>
<sequence>MSNDEKVELLRKICTELQAEGRYDLMLQGIGGVNLERLCVEAARDSLSVLRITPDYRFILAKWNKEVELSPLHKALYILFLNHVEGIEFKRLRDYADELAEIYTPMCNRVSRQVIRESVGRLTNPLNNAVNEKCSRIKAAFAEHMDAYALRYYIISGHTVRHISGSNRLWFERKKTIELPRELVVFG</sequence>
<name>A0AAW7JHP3_9BACT</name>
<gene>
    <name evidence="1" type="ORF">QVN81_07845</name>
    <name evidence="2" type="ORF">QVN84_07540</name>
</gene>
<dbReference type="EMBL" id="JAUEIE010000007">
    <property type="protein sequence ID" value="MDN0022928.1"/>
    <property type="molecule type" value="Genomic_DNA"/>
</dbReference>
<accession>A0AAW7JHP3</accession>
<dbReference type="Proteomes" id="UP001168478">
    <property type="component" value="Unassembled WGS sequence"/>
</dbReference>
<dbReference type="AlphaFoldDB" id="A0AAW7JHP3"/>
<reference evidence="2" key="2">
    <citation type="submission" date="2023-08" db="EMBL/GenBank/DDBJ databases">
        <title>Identification and characterization of horizontal gene transfer across gut microbiota members of farm animals based on homology search.</title>
        <authorList>
            <person name="Schwarzerova J."/>
            <person name="Nykrynova M."/>
            <person name="Jureckova K."/>
            <person name="Cejkova D."/>
            <person name="Rychlik I."/>
        </authorList>
    </citation>
    <scope>NUCLEOTIDE SEQUENCE</scope>
    <source>
        <strain evidence="2">ET15</strain>
        <strain evidence="1">ET37</strain>
    </source>
</reference>
<keyword evidence="3" id="KW-1185">Reference proteome</keyword>
<reference evidence="2" key="1">
    <citation type="submission" date="2023-06" db="EMBL/GenBank/DDBJ databases">
        <authorList>
            <person name="Zeman M."/>
            <person name="Kubasova T."/>
            <person name="Jahodarova E."/>
            <person name="Nykrynova M."/>
            <person name="Rychlik I."/>
        </authorList>
    </citation>
    <scope>NUCLEOTIDE SEQUENCE</scope>
    <source>
        <strain evidence="2">ET15</strain>
        <strain evidence="1">ET37</strain>
    </source>
</reference>
<proteinExistence type="predicted"/>
<evidence type="ECO:0000313" key="1">
    <source>
        <dbReference type="EMBL" id="MDN0022928.1"/>
    </source>
</evidence>
<evidence type="ECO:0000313" key="3">
    <source>
        <dbReference type="Proteomes" id="UP001167831"/>
    </source>
</evidence>
<evidence type="ECO:0000313" key="2">
    <source>
        <dbReference type="EMBL" id="MDN0025368.1"/>
    </source>
</evidence>
<comment type="caution">
    <text evidence="2">The sequence shown here is derived from an EMBL/GenBank/DDBJ whole genome shotgun (WGS) entry which is preliminary data.</text>
</comment>
<protein>
    <submittedName>
        <fullName evidence="2">Uncharacterized protein</fullName>
    </submittedName>
</protein>
<dbReference type="Proteomes" id="UP001167831">
    <property type="component" value="Unassembled WGS sequence"/>
</dbReference>
<dbReference type="EMBL" id="JAUEIF010000005">
    <property type="protein sequence ID" value="MDN0025368.1"/>
    <property type="molecule type" value="Genomic_DNA"/>
</dbReference>
<dbReference type="RefSeq" id="WP_273531325.1">
    <property type="nucleotide sequence ID" value="NZ_CALUKV010000005.1"/>
</dbReference>
<organism evidence="2 4">
    <name type="scientific">Leyella lascolaii</name>
    <dbReference type="NCBI Taxonomy" id="1776379"/>
    <lineage>
        <taxon>Bacteria</taxon>
        <taxon>Pseudomonadati</taxon>
        <taxon>Bacteroidota</taxon>
        <taxon>Bacteroidia</taxon>
        <taxon>Bacteroidales</taxon>
        <taxon>Prevotellaceae</taxon>
        <taxon>Leyella</taxon>
    </lineage>
</organism>